<dbReference type="EMBL" id="FN653017">
    <property type="protein sequence ID" value="CBY21048.1"/>
    <property type="molecule type" value="Genomic_DNA"/>
</dbReference>
<gene>
    <name evidence="1" type="ORF">GSOID_T00008801001</name>
    <name evidence="2" type="ORF">GSOID_T00029182001</name>
</gene>
<protein>
    <submittedName>
        <fullName evidence="1">Uncharacterized protein</fullName>
    </submittedName>
</protein>
<evidence type="ECO:0000313" key="1">
    <source>
        <dbReference type="EMBL" id="CBY21048.1"/>
    </source>
</evidence>
<dbReference type="Proteomes" id="UP000001307">
    <property type="component" value="Unassembled WGS sequence"/>
</dbReference>
<dbReference type="Proteomes" id="UP000011014">
    <property type="component" value="Unassembled WGS sequence"/>
</dbReference>
<sequence length="166" mass="19384">MPRPPRNGERQKKTNSCFERCFGVKEPLSRISVRVKKKFTEKRRSRINSISENRELEHASVKSGYELYNGENPIRQAKTVKKLKERNPEFFEEENVTVTEGTVELQDSYLQHSDLRKKLSFTGSMRKNSSLSISSRKSQIDQPVDIFKEILNIRDGNEASRNRSYK</sequence>
<reference evidence="1" key="1">
    <citation type="journal article" date="2010" name="Science">
        <title>Plasticity of animal genome architecture unmasked by rapid evolution of a pelagic tunicate.</title>
        <authorList>
            <person name="Denoeud F."/>
            <person name="Henriet S."/>
            <person name="Mungpakdee S."/>
            <person name="Aury J.M."/>
            <person name="Da Silva C."/>
            <person name="Brinkmann H."/>
            <person name="Mikhaleva J."/>
            <person name="Olsen L.C."/>
            <person name="Jubin C."/>
            <person name="Canestro C."/>
            <person name="Bouquet J.M."/>
            <person name="Danks G."/>
            <person name="Poulain J."/>
            <person name="Campsteijn C."/>
            <person name="Adamski M."/>
            <person name="Cross I."/>
            <person name="Yadetie F."/>
            <person name="Muffato M."/>
            <person name="Louis A."/>
            <person name="Butcher S."/>
            <person name="Tsagkogeorga G."/>
            <person name="Konrad A."/>
            <person name="Singh S."/>
            <person name="Jensen M.F."/>
            <person name="Cong E.H."/>
            <person name="Eikeseth-Otteraa H."/>
            <person name="Noel B."/>
            <person name="Anthouard V."/>
            <person name="Porcel B.M."/>
            <person name="Kachouri-Lafond R."/>
            <person name="Nishino A."/>
            <person name="Ugolini M."/>
            <person name="Chourrout P."/>
            <person name="Nishida H."/>
            <person name="Aasland R."/>
            <person name="Huzurbazar S."/>
            <person name="Westhof E."/>
            <person name="Delsuc F."/>
            <person name="Lehrach H."/>
            <person name="Reinhardt R."/>
            <person name="Weissenbach J."/>
            <person name="Roy S.W."/>
            <person name="Artiguenave F."/>
            <person name="Postlethwait J.H."/>
            <person name="Manak J.R."/>
            <person name="Thompson E.M."/>
            <person name="Jaillon O."/>
            <person name="Du Pasquier L."/>
            <person name="Boudinot P."/>
            <person name="Liberles D.A."/>
            <person name="Volff J.N."/>
            <person name="Philippe H."/>
            <person name="Lenhard B."/>
            <person name="Roest Crollius H."/>
            <person name="Wincker P."/>
            <person name="Chourrout D."/>
        </authorList>
    </citation>
    <scope>NUCLEOTIDE SEQUENCE [LARGE SCALE GENOMIC DNA]</scope>
</reference>
<evidence type="ECO:0000313" key="3">
    <source>
        <dbReference type="Proteomes" id="UP000001307"/>
    </source>
</evidence>
<name>E4WV95_OIKDI</name>
<proteinExistence type="predicted"/>
<keyword evidence="3" id="KW-1185">Reference proteome</keyword>
<accession>E4WV95</accession>
<dbReference type="EMBL" id="FN654324">
    <property type="protein sequence ID" value="CBY31958.1"/>
    <property type="molecule type" value="Genomic_DNA"/>
</dbReference>
<dbReference type="AlphaFoldDB" id="E4WV95"/>
<organism evidence="1">
    <name type="scientific">Oikopleura dioica</name>
    <name type="common">Tunicate</name>
    <dbReference type="NCBI Taxonomy" id="34765"/>
    <lineage>
        <taxon>Eukaryota</taxon>
        <taxon>Metazoa</taxon>
        <taxon>Chordata</taxon>
        <taxon>Tunicata</taxon>
        <taxon>Appendicularia</taxon>
        <taxon>Copelata</taxon>
        <taxon>Oikopleuridae</taxon>
        <taxon>Oikopleura</taxon>
    </lineage>
</organism>
<evidence type="ECO:0000313" key="2">
    <source>
        <dbReference type="EMBL" id="CBY31958.1"/>
    </source>
</evidence>
<dbReference type="InParanoid" id="E4WV95"/>